<dbReference type="GO" id="GO:0008324">
    <property type="term" value="F:monoatomic cation transmembrane transporter activity"/>
    <property type="evidence" value="ECO:0007669"/>
    <property type="project" value="InterPro"/>
</dbReference>
<proteinExistence type="predicted"/>
<dbReference type="eggNOG" id="KOG1484">
    <property type="taxonomic scope" value="Eukaryota"/>
</dbReference>
<dbReference type="GO" id="GO:0005794">
    <property type="term" value="C:Golgi apparatus"/>
    <property type="evidence" value="ECO:0007669"/>
    <property type="project" value="UniProtKB-SubCell"/>
</dbReference>
<reference evidence="13 14" key="1">
    <citation type="submission" date="2011-02" db="EMBL/GenBank/DDBJ databases">
        <title>The Genome Sequence of Sphaeroforma arctica JP610.</title>
        <authorList>
            <consortium name="The Broad Institute Genome Sequencing Platform"/>
            <person name="Russ C."/>
            <person name="Cuomo C."/>
            <person name="Young S.K."/>
            <person name="Zeng Q."/>
            <person name="Gargeya S."/>
            <person name="Alvarado L."/>
            <person name="Berlin A."/>
            <person name="Chapman S.B."/>
            <person name="Chen Z."/>
            <person name="Freedman E."/>
            <person name="Gellesch M."/>
            <person name="Goldberg J."/>
            <person name="Griggs A."/>
            <person name="Gujja S."/>
            <person name="Heilman E."/>
            <person name="Heiman D."/>
            <person name="Howarth C."/>
            <person name="Mehta T."/>
            <person name="Neiman D."/>
            <person name="Pearson M."/>
            <person name="Roberts A."/>
            <person name="Saif S."/>
            <person name="Shea T."/>
            <person name="Shenoy N."/>
            <person name="Sisk P."/>
            <person name="Stolte C."/>
            <person name="Sykes S."/>
            <person name="White J."/>
            <person name="Yandava C."/>
            <person name="Burger G."/>
            <person name="Gray M.W."/>
            <person name="Holland P.W.H."/>
            <person name="King N."/>
            <person name="Lang F.B.F."/>
            <person name="Roger A.J."/>
            <person name="Ruiz-Trillo I."/>
            <person name="Haas B."/>
            <person name="Nusbaum C."/>
            <person name="Birren B."/>
        </authorList>
    </citation>
    <scope>NUCLEOTIDE SEQUENCE [LARGE SCALE GENOMIC DNA]</scope>
    <source>
        <strain evidence="13 14">JP610</strain>
    </source>
</reference>
<dbReference type="Proteomes" id="UP000054560">
    <property type="component" value="Unassembled WGS sequence"/>
</dbReference>
<evidence type="ECO:0000256" key="6">
    <source>
        <dbReference type="ARBA" id="ARBA00023034"/>
    </source>
</evidence>
<dbReference type="InterPro" id="IPR058533">
    <property type="entry name" value="Cation_efflux_TM"/>
</dbReference>
<dbReference type="PANTHER" id="PTHR46531">
    <property type="entry name" value="ZINC TRANSPORTER 6"/>
    <property type="match status" value="1"/>
</dbReference>
<evidence type="ECO:0000256" key="3">
    <source>
        <dbReference type="ARBA" id="ARBA00022692"/>
    </source>
</evidence>
<dbReference type="GeneID" id="25904933"/>
<keyword evidence="2" id="KW-0813">Transport</keyword>
<feature type="transmembrane region" description="Helical" evidence="11">
    <location>
        <begin position="79"/>
        <end position="102"/>
    </location>
</feature>
<dbReference type="Pfam" id="PF01545">
    <property type="entry name" value="Cation_efflux"/>
    <property type="match status" value="1"/>
</dbReference>
<feature type="transmembrane region" description="Helical" evidence="11">
    <location>
        <begin position="218"/>
        <end position="236"/>
    </location>
</feature>
<evidence type="ECO:0000313" key="13">
    <source>
        <dbReference type="EMBL" id="KNC83304.1"/>
    </source>
</evidence>
<dbReference type="InterPro" id="IPR052005">
    <property type="entry name" value="CDF_SLC30A"/>
</dbReference>
<keyword evidence="3 11" id="KW-0812">Transmembrane</keyword>
<evidence type="ECO:0000259" key="12">
    <source>
        <dbReference type="Pfam" id="PF01545"/>
    </source>
</evidence>
<evidence type="ECO:0000256" key="4">
    <source>
        <dbReference type="ARBA" id="ARBA00022833"/>
    </source>
</evidence>
<dbReference type="Gene3D" id="1.20.1510.10">
    <property type="entry name" value="Cation efflux protein transmembrane domain"/>
    <property type="match status" value="1"/>
</dbReference>
<evidence type="ECO:0000256" key="7">
    <source>
        <dbReference type="ARBA" id="ARBA00023065"/>
    </source>
</evidence>
<feature type="domain" description="Cation efflux protein transmembrane" evidence="12">
    <location>
        <begin position="23"/>
        <end position="243"/>
    </location>
</feature>
<comment type="subcellular location">
    <subcellularLocation>
        <location evidence="1">Golgi apparatus</location>
        <location evidence="1">trans-Golgi network membrane</location>
        <topology evidence="1">Multi-pass membrane protein</topology>
    </subcellularLocation>
</comment>
<name>A0A0L0G364_9EUKA</name>
<gene>
    <name evidence="13" type="ORF">SARC_04429</name>
</gene>
<feature type="transmembrane region" description="Helical" evidence="11">
    <location>
        <begin position="43"/>
        <end position="67"/>
    </location>
</feature>
<evidence type="ECO:0000256" key="9">
    <source>
        <dbReference type="ARBA" id="ARBA00038600"/>
    </source>
</evidence>
<comment type="function">
    <text evidence="10">Has probably no intrinsic transporter activity but together with SLC30A5 forms a functional zinc ion:proton antiporter heterodimer, mediating zinc entry into the lumen of organelles along the secretory pathway. As part of that zinc ion:proton antiporter, contributes to zinc ion homeostasis within the early secretory pathway and regulates the activation and folding of enzymes like alkaline phosphatases and enzymes involved in phosphatidylinositol glycan anchor biosynthesis.</text>
</comment>
<dbReference type="STRING" id="667725.A0A0L0G364"/>
<keyword evidence="6" id="KW-0333">Golgi apparatus</keyword>
<dbReference type="GO" id="GO:0016020">
    <property type="term" value="C:membrane"/>
    <property type="evidence" value="ECO:0007669"/>
    <property type="project" value="InterPro"/>
</dbReference>
<keyword evidence="14" id="KW-1185">Reference proteome</keyword>
<feature type="transmembrane region" description="Helical" evidence="11">
    <location>
        <begin position="18"/>
        <end position="37"/>
    </location>
</feature>
<accession>A0A0L0G364</accession>
<keyword evidence="5 11" id="KW-1133">Transmembrane helix</keyword>
<dbReference type="EMBL" id="KQ241844">
    <property type="protein sequence ID" value="KNC83304.1"/>
    <property type="molecule type" value="Genomic_DNA"/>
</dbReference>
<organism evidence="13 14">
    <name type="scientific">Sphaeroforma arctica JP610</name>
    <dbReference type="NCBI Taxonomy" id="667725"/>
    <lineage>
        <taxon>Eukaryota</taxon>
        <taxon>Ichthyosporea</taxon>
        <taxon>Ichthyophonida</taxon>
        <taxon>Sphaeroforma</taxon>
    </lineage>
</organism>
<dbReference type="AlphaFoldDB" id="A0A0L0G364"/>
<keyword evidence="8 11" id="KW-0472">Membrane</keyword>
<dbReference type="RefSeq" id="XP_014157206.1">
    <property type="nucleotide sequence ID" value="XM_014301731.1"/>
</dbReference>
<evidence type="ECO:0000256" key="2">
    <source>
        <dbReference type="ARBA" id="ARBA00022448"/>
    </source>
</evidence>
<dbReference type="SUPFAM" id="SSF161111">
    <property type="entry name" value="Cation efflux protein transmembrane domain-like"/>
    <property type="match status" value="1"/>
</dbReference>
<sequence>MSLRTLFQTLNDPKAKTIAALSVLMLIGYSSLLVHAWNTNNQAMVGFLLLDFFNASCLMSEIIVIWVGNQVATFSYSFGFNQVNIVACFSICVLMLLMVFWNCVECMEHLLLPEHHGATHEPSLVVLVCAFVGRFGGLAIVKKYSTGHDSTPETTGGKLKHGLAAMIHATLGSGRVHRAVLLSRSVNSNALISLVSWAIVLLSSMLAPEADYSWVDPITSATVSVLSLGSVLPIMMNHARVLLQTVPANSSLWFKCLREVSNYDGVLEIKNQHLWLNGYKERVASLHVRIRRDANEQVVLAQLSTAFAHLCDSITIQIKKDDWGTGGSGYASTAGANSNFGYGYNTAGASHQPTDLNEKARQRLSSYSSNNLARTNQLMSPVPLQYSSPQQAQLSGGVPEAHGGIQFMAPSQDRGMNRGGGANGM</sequence>
<evidence type="ECO:0000256" key="1">
    <source>
        <dbReference type="ARBA" id="ARBA00004166"/>
    </source>
</evidence>
<dbReference type="PANTHER" id="PTHR46531:SF1">
    <property type="entry name" value="ZINC TRANSPORTER 6"/>
    <property type="match status" value="1"/>
</dbReference>
<evidence type="ECO:0000313" key="14">
    <source>
        <dbReference type="Proteomes" id="UP000054560"/>
    </source>
</evidence>
<keyword evidence="7" id="KW-0406">Ion transport</keyword>
<dbReference type="GO" id="GO:0006829">
    <property type="term" value="P:zinc ion transport"/>
    <property type="evidence" value="ECO:0007669"/>
    <property type="project" value="TreeGrafter"/>
</dbReference>
<evidence type="ECO:0000256" key="8">
    <source>
        <dbReference type="ARBA" id="ARBA00023136"/>
    </source>
</evidence>
<evidence type="ECO:0000256" key="5">
    <source>
        <dbReference type="ARBA" id="ARBA00022989"/>
    </source>
</evidence>
<dbReference type="InterPro" id="IPR027469">
    <property type="entry name" value="Cation_efflux_TMD_sf"/>
</dbReference>
<evidence type="ECO:0000256" key="10">
    <source>
        <dbReference type="ARBA" id="ARBA00045455"/>
    </source>
</evidence>
<feature type="transmembrane region" description="Helical" evidence="11">
    <location>
        <begin position="186"/>
        <end position="206"/>
    </location>
</feature>
<comment type="subunit">
    <text evidence="9">Heterodimer with SLC30A5; form a functional zinc ion transmembrane transporter.</text>
</comment>
<evidence type="ECO:0000256" key="11">
    <source>
        <dbReference type="SAM" id="Phobius"/>
    </source>
</evidence>
<dbReference type="OrthoDB" id="5382797at2759"/>
<protein>
    <recommendedName>
        <fullName evidence="12">Cation efflux protein transmembrane domain-containing protein</fullName>
    </recommendedName>
</protein>
<keyword evidence="4" id="KW-0862">Zinc</keyword>